<evidence type="ECO:0000313" key="6">
    <source>
        <dbReference type="Proteomes" id="UP000571857"/>
    </source>
</evidence>
<dbReference type="RefSeq" id="WP_086269038.1">
    <property type="nucleotide sequence ID" value="NZ_BTSN01000001.1"/>
</dbReference>
<evidence type="ECO:0000313" key="5">
    <source>
        <dbReference type="Proteomes" id="UP000516696"/>
    </source>
</evidence>
<gene>
    <name evidence="4" type="ORF">EGM181_13575</name>
    <name evidence="2" type="ORF">HWH42_01945</name>
    <name evidence="3" type="ORF">P7E30_02695</name>
</gene>
<dbReference type="GeneID" id="93224991"/>
<proteinExistence type="predicted"/>
<evidence type="ECO:0000313" key="2">
    <source>
        <dbReference type="EMBL" id="MBA0971367.1"/>
    </source>
</evidence>
<dbReference type="Proteomes" id="UP000516696">
    <property type="component" value="Chromosome"/>
</dbReference>
<reference evidence="3" key="3">
    <citation type="submission" date="2023-03" db="EMBL/GenBank/DDBJ databases">
        <authorList>
            <person name="Shen W."/>
            <person name="Cai J."/>
        </authorList>
    </citation>
    <scope>NUCLEOTIDE SEQUENCE</scope>
    <source>
        <strain evidence="3">K69-2</strain>
    </source>
</reference>
<feature type="region of interest" description="Disordered" evidence="1">
    <location>
        <begin position="30"/>
        <end position="52"/>
    </location>
</feature>
<dbReference type="AlphaFoldDB" id="A0A366UAL0"/>
<protein>
    <submittedName>
        <fullName evidence="3">Uncharacterized protein</fullName>
    </submittedName>
</protein>
<dbReference type="Proteomes" id="UP000571857">
    <property type="component" value="Unassembled WGS sequence"/>
</dbReference>
<dbReference type="EMBL" id="CP050485">
    <property type="protein sequence ID" value="QOG28209.1"/>
    <property type="molecule type" value="Genomic_DNA"/>
</dbReference>
<dbReference type="EMBL" id="JARPZN010000001">
    <property type="protein sequence ID" value="MDT2689116.1"/>
    <property type="molecule type" value="Genomic_DNA"/>
</dbReference>
<evidence type="ECO:0000313" key="7">
    <source>
        <dbReference type="Proteomes" id="UP001183682"/>
    </source>
</evidence>
<evidence type="ECO:0000256" key="1">
    <source>
        <dbReference type="SAM" id="MobiDB-lite"/>
    </source>
</evidence>
<reference evidence="2 6" key="2">
    <citation type="submission" date="2020-06" db="EMBL/GenBank/DDBJ databases">
        <title>Crossreactivity between MHC class I-restricted antigens from cancer cells and an enterococcal bacteriophage.</title>
        <authorList>
            <person name="Fluckiger A."/>
            <person name="Daillere R."/>
            <person name="Sassi M."/>
            <person name="Cattoir V."/>
            <person name="Kroemer G."/>
            <person name="Zitvogel L."/>
        </authorList>
    </citation>
    <scope>NUCLEOTIDE SEQUENCE [LARGE SCALE GENOMIC DNA]</scope>
    <source>
        <strain evidence="2 6">EG4</strain>
    </source>
</reference>
<reference evidence="4 5" key="1">
    <citation type="submission" date="2020-03" db="EMBL/GenBank/DDBJ databases">
        <title>Characterization of ganglioside-mimicking enterococci.</title>
        <authorList>
            <person name="Patry R.T."/>
            <person name="Nothaft H."/>
            <person name="Bridger R."/>
            <person name="Shajahan A."/>
            <person name="Huynh S."/>
            <person name="Sanchez S."/>
            <person name="Azadi P."/>
            <person name="Cooper K."/>
            <person name="Miller W.G."/>
            <person name="Parker C.T."/>
            <person name="Wells L."/>
            <person name="Szymanski C.M."/>
        </authorList>
    </citation>
    <scope>NUCLEOTIDE SEQUENCE [LARGE SCALE GENOMIC DNA]</scope>
    <source>
        <strain evidence="4 5">EGM181</strain>
    </source>
</reference>
<dbReference type="EMBL" id="JABXJK010000009">
    <property type="protein sequence ID" value="MBA0971367.1"/>
    <property type="molecule type" value="Genomic_DNA"/>
</dbReference>
<sequence>MKIIKNSIENHQKKKEQKKLILRKKNFELRERGKDPHKGWHPMVDTGSGGANGALVKINRGTIDITGNNDETFNYFLEEQRRVADHSKRQN</sequence>
<accession>A0A366UAL0</accession>
<evidence type="ECO:0000313" key="3">
    <source>
        <dbReference type="EMBL" id="MDT2689116.1"/>
    </source>
</evidence>
<dbReference type="Proteomes" id="UP001183682">
    <property type="component" value="Unassembled WGS sequence"/>
</dbReference>
<name>A0A366UAL0_ENTGA</name>
<organism evidence="3 7">
    <name type="scientific">Enterococcus gallinarum</name>
    <dbReference type="NCBI Taxonomy" id="1353"/>
    <lineage>
        <taxon>Bacteria</taxon>
        <taxon>Bacillati</taxon>
        <taxon>Bacillota</taxon>
        <taxon>Bacilli</taxon>
        <taxon>Lactobacillales</taxon>
        <taxon>Enterococcaceae</taxon>
        <taxon>Enterococcus</taxon>
    </lineage>
</organism>
<evidence type="ECO:0000313" key="4">
    <source>
        <dbReference type="EMBL" id="QOG28209.1"/>
    </source>
</evidence>